<evidence type="ECO:0000313" key="6">
    <source>
        <dbReference type="EMBL" id="AMO69178.1"/>
    </source>
</evidence>
<dbReference type="Gene3D" id="3.40.50.1360">
    <property type="match status" value="1"/>
</dbReference>
<protein>
    <submittedName>
        <fullName evidence="6">DNA-binding transcriptional regulator</fullName>
    </submittedName>
</protein>
<evidence type="ECO:0000256" key="4">
    <source>
        <dbReference type="ARBA" id="ARBA00023163"/>
    </source>
</evidence>
<dbReference type="InterPro" id="IPR036388">
    <property type="entry name" value="WH-like_DNA-bd_sf"/>
</dbReference>
<accession>A0A127M7J6</accession>
<sequence length="321" mass="35025">MDNKSNSELKRLDDAARAAWLYYVAKNTQDEIAQKLDVSRQSAQRLVALAVSEGLVKVRLEHPITQCMELAQQLKERFGMLDCEVVPSDPSSPNDNHGLAQCGAAILERYLKSETPKVLAFGTGRALKACIDELPAMQCHHHKLVSMLGNMMSDGAASAFDIVVSMANRVNAKHYPMPLPVIASSVQEKKMLHSLQPVKSIFRLIEQADATFVGVGQITDSSPLFVDGFIDDDELDAVMTDGAKGEVISWLYDDNGKLLKNEINKRVVSAPLIINAKKPVYGIAAGEDKIVAIHAALKGKLLNSLITNEYTAKALLNLSSQ</sequence>
<dbReference type="PANTHER" id="PTHR34294:SF1">
    <property type="entry name" value="TRANSCRIPTIONAL REGULATOR LSRR"/>
    <property type="match status" value="1"/>
</dbReference>
<dbReference type="Proteomes" id="UP000074119">
    <property type="component" value="Chromosome"/>
</dbReference>
<keyword evidence="2" id="KW-0805">Transcription regulation</keyword>
<evidence type="ECO:0000259" key="5">
    <source>
        <dbReference type="Pfam" id="PF04198"/>
    </source>
</evidence>
<dbReference type="STRING" id="1470434.AZF00_13075"/>
<name>A0A127M7J6_9GAMM</name>
<dbReference type="Pfam" id="PF04198">
    <property type="entry name" value="Sugar-bind"/>
    <property type="match status" value="1"/>
</dbReference>
<evidence type="ECO:0000313" key="7">
    <source>
        <dbReference type="Proteomes" id="UP000074119"/>
    </source>
</evidence>
<dbReference type="KEGG" id="zal:AZF00_13075"/>
<keyword evidence="4" id="KW-0804">Transcription</keyword>
<dbReference type="GO" id="GO:0030246">
    <property type="term" value="F:carbohydrate binding"/>
    <property type="evidence" value="ECO:0007669"/>
    <property type="project" value="InterPro"/>
</dbReference>
<dbReference type="RefSeq" id="WP_008248651.1">
    <property type="nucleotide sequence ID" value="NZ_CP014544.1"/>
</dbReference>
<comment type="similarity">
    <text evidence="1">Belongs to the SorC transcriptional regulatory family.</text>
</comment>
<dbReference type="InterPro" id="IPR007324">
    <property type="entry name" value="Sugar-bd_dom_put"/>
</dbReference>
<keyword evidence="3 6" id="KW-0238">DNA-binding</keyword>
<dbReference type="SUPFAM" id="SSF100950">
    <property type="entry name" value="NagB/RpiA/CoA transferase-like"/>
    <property type="match status" value="1"/>
</dbReference>
<evidence type="ECO:0000256" key="2">
    <source>
        <dbReference type="ARBA" id="ARBA00023015"/>
    </source>
</evidence>
<evidence type="ECO:0000256" key="1">
    <source>
        <dbReference type="ARBA" id="ARBA00010466"/>
    </source>
</evidence>
<gene>
    <name evidence="6" type="ORF">AZF00_13075</name>
</gene>
<organism evidence="6 7">
    <name type="scientific">Zhongshania aliphaticivorans</name>
    <dbReference type="NCBI Taxonomy" id="1470434"/>
    <lineage>
        <taxon>Bacteria</taxon>
        <taxon>Pseudomonadati</taxon>
        <taxon>Pseudomonadota</taxon>
        <taxon>Gammaproteobacteria</taxon>
        <taxon>Cellvibrionales</taxon>
        <taxon>Spongiibacteraceae</taxon>
        <taxon>Zhongshania</taxon>
    </lineage>
</organism>
<feature type="domain" description="Sugar-binding" evidence="5">
    <location>
        <begin position="63"/>
        <end position="317"/>
    </location>
</feature>
<reference evidence="6 7" key="1">
    <citation type="submission" date="2015-12" db="EMBL/GenBank/DDBJ databases">
        <authorList>
            <person name="Shamseldin A."/>
            <person name="Moawad H."/>
            <person name="Abd El-Rahim W.M."/>
            <person name="Sadowsky M.J."/>
        </authorList>
    </citation>
    <scope>NUCLEOTIDE SEQUENCE [LARGE SCALE GENOMIC DNA]</scope>
    <source>
        <strain evidence="6 7">SM2</strain>
    </source>
</reference>
<dbReference type="GO" id="GO:0003677">
    <property type="term" value="F:DNA binding"/>
    <property type="evidence" value="ECO:0007669"/>
    <property type="project" value="UniProtKB-KW"/>
</dbReference>
<evidence type="ECO:0000256" key="3">
    <source>
        <dbReference type="ARBA" id="ARBA00023125"/>
    </source>
</evidence>
<dbReference type="EMBL" id="CP014544">
    <property type="protein sequence ID" value="AMO69178.1"/>
    <property type="molecule type" value="Genomic_DNA"/>
</dbReference>
<dbReference type="Gene3D" id="1.10.10.10">
    <property type="entry name" value="Winged helix-like DNA-binding domain superfamily/Winged helix DNA-binding domain"/>
    <property type="match status" value="1"/>
</dbReference>
<dbReference type="InterPro" id="IPR051054">
    <property type="entry name" value="SorC_transcr_regulators"/>
</dbReference>
<dbReference type="PANTHER" id="PTHR34294">
    <property type="entry name" value="TRANSCRIPTIONAL REGULATOR-RELATED"/>
    <property type="match status" value="1"/>
</dbReference>
<proteinExistence type="inferred from homology"/>
<dbReference type="InterPro" id="IPR037171">
    <property type="entry name" value="NagB/RpiA_transferase-like"/>
</dbReference>
<dbReference type="AlphaFoldDB" id="A0A127M7J6"/>